<proteinExistence type="predicted"/>
<feature type="transmembrane region" description="Helical" evidence="1">
    <location>
        <begin position="20"/>
        <end position="41"/>
    </location>
</feature>
<dbReference type="AlphaFoldDB" id="A0A0A9CWW1"/>
<keyword evidence="1" id="KW-1133">Transmembrane helix</keyword>
<name>A0A0A9CWW1_ARUDO</name>
<evidence type="ECO:0000256" key="1">
    <source>
        <dbReference type="SAM" id="Phobius"/>
    </source>
</evidence>
<keyword evidence="1" id="KW-0472">Membrane</keyword>
<accession>A0A0A9CWW1</accession>
<protein>
    <submittedName>
        <fullName evidence="2">Uncharacterized protein</fullName>
    </submittedName>
</protein>
<reference evidence="2" key="2">
    <citation type="journal article" date="2015" name="Data Brief">
        <title>Shoot transcriptome of the giant reed, Arundo donax.</title>
        <authorList>
            <person name="Barrero R.A."/>
            <person name="Guerrero F.D."/>
            <person name="Moolhuijzen P."/>
            <person name="Goolsby J.A."/>
            <person name="Tidwell J."/>
            <person name="Bellgard S.E."/>
            <person name="Bellgard M.I."/>
        </authorList>
    </citation>
    <scope>NUCLEOTIDE SEQUENCE</scope>
    <source>
        <tissue evidence="2">Shoot tissue taken approximately 20 cm above the soil surface</tissue>
    </source>
</reference>
<reference evidence="2" key="1">
    <citation type="submission" date="2014-09" db="EMBL/GenBank/DDBJ databases">
        <authorList>
            <person name="Magalhaes I.L.F."/>
            <person name="Oliveira U."/>
            <person name="Santos F.R."/>
            <person name="Vidigal T.H.D.A."/>
            <person name="Brescovit A.D."/>
            <person name="Santos A.J."/>
        </authorList>
    </citation>
    <scope>NUCLEOTIDE SEQUENCE</scope>
    <source>
        <tissue evidence="2">Shoot tissue taken approximately 20 cm above the soil surface</tissue>
    </source>
</reference>
<keyword evidence="1" id="KW-0812">Transmembrane</keyword>
<sequence>MLTLIKRYIFMHASQLCFFYFGKILYCACMYVYICISFTILHMQGKVQIEYMWIIYLLVQNNRIHNVTIQYM</sequence>
<evidence type="ECO:0000313" key="2">
    <source>
        <dbReference type="EMBL" id="JAD80824.1"/>
    </source>
</evidence>
<organism evidence="2">
    <name type="scientific">Arundo donax</name>
    <name type="common">Giant reed</name>
    <name type="synonym">Donax arundinaceus</name>
    <dbReference type="NCBI Taxonomy" id="35708"/>
    <lineage>
        <taxon>Eukaryota</taxon>
        <taxon>Viridiplantae</taxon>
        <taxon>Streptophyta</taxon>
        <taxon>Embryophyta</taxon>
        <taxon>Tracheophyta</taxon>
        <taxon>Spermatophyta</taxon>
        <taxon>Magnoliopsida</taxon>
        <taxon>Liliopsida</taxon>
        <taxon>Poales</taxon>
        <taxon>Poaceae</taxon>
        <taxon>PACMAD clade</taxon>
        <taxon>Arundinoideae</taxon>
        <taxon>Arundineae</taxon>
        <taxon>Arundo</taxon>
    </lineage>
</organism>
<dbReference type="EMBL" id="GBRH01217071">
    <property type="protein sequence ID" value="JAD80824.1"/>
    <property type="molecule type" value="Transcribed_RNA"/>
</dbReference>